<evidence type="ECO:0000313" key="17">
    <source>
        <dbReference type="Proteomes" id="UP000675747"/>
    </source>
</evidence>
<comment type="subcellular location">
    <subcellularLocation>
        <location evidence="12">Cell membrane</location>
        <topology evidence="12">Multi-pass membrane protein</topology>
    </subcellularLocation>
    <subcellularLocation>
        <location evidence="1">Membrane</location>
        <topology evidence="1">Multi-pass membrane protein</topology>
    </subcellularLocation>
</comment>
<evidence type="ECO:0000256" key="2">
    <source>
        <dbReference type="ARBA" id="ARBA00007019"/>
    </source>
</evidence>
<feature type="domain" description="K+ potassium transporter integral membrane" evidence="13">
    <location>
        <begin position="17"/>
        <end position="469"/>
    </location>
</feature>
<dbReference type="AlphaFoldDB" id="A0A8J7VUA3"/>
<feature type="transmembrane region" description="Helical" evidence="12">
    <location>
        <begin position="402"/>
        <end position="419"/>
    </location>
</feature>
<dbReference type="GO" id="GO:0015079">
    <property type="term" value="F:potassium ion transmembrane transporter activity"/>
    <property type="evidence" value="ECO:0007669"/>
    <property type="project" value="UniProtKB-UniRule"/>
</dbReference>
<evidence type="ECO:0000256" key="12">
    <source>
        <dbReference type="HAMAP-Rule" id="MF_01522"/>
    </source>
</evidence>
<keyword evidence="4 12" id="KW-1003">Cell membrane</keyword>
<evidence type="ECO:0000259" key="13">
    <source>
        <dbReference type="Pfam" id="PF02705"/>
    </source>
</evidence>
<comment type="catalytic activity">
    <reaction evidence="12">
        <text>K(+)(in) + H(+)(in) = K(+)(out) + H(+)(out)</text>
        <dbReference type="Rhea" id="RHEA:28490"/>
        <dbReference type="ChEBI" id="CHEBI:15378"/>
        <dbReference type="ChEBI" id="CHEBI:29103"/>
    </reaction>
</comment>
<feature type="transmembrane region" description="Helical" evidence="12">
    <location>
        <begin position="343"/>
        <end position="365"/>
    </location>
</feature>
<evidence type="ECO:0000256" key="4">
    <source>
        <dbReference type="ARBA" id="ARBA00022475"/>
    </source>
</evidence>
<evidence type="ECO:0000256" key="3">
    <source>
        <dbReference type="ARBA" id="ARBA00022448"/>
    </source>
</evidence>
<feature type="domain" description="K+ potassium transporter C-terminal" evidence="14">
    <location>
        <begin position="481"/>
        <end position="628"/>
    </location>
</feature>
<feature type="transmembrane region" description="Helical" evidence="12">
    <location>
        <begin position="12"/>
        <end position="34"/>
    </location>
</feature>
<feature type="transmembrane region" description="Helical" evidence="12">
    <location>
        <begin position="207"/>
        <end position="231"/>
    </location>
</feature>
<accession>A0A8J7VUA3</accession>
<evidence type="ECO:0000256" key="11">
    <source>
        <dbReference type="ARBA" id="ARBA00023136"/>
    </source>
</evidence>
<evidence type="ECO:0000256" key="6">
    <source>
        <dbReference type="ARBA" id="ARBA00022692"/>
    </source>
</evidence>
<name>A0A8J7VUA3_9GAMM</name>
<keyword evidence="5 12" id="KW-0633">Potassium transport</keyword>
<feature type="transmembrane region" description="Helical" evidence="12">
    <location>
        <begin position="106"/>
        <end position="125"/>
    </location>
</feature>
<feature type="transmembrane region" description="Helical" evidence="12">
    <location>
        <begin position="371"/>
        <end position="395"/>
    </location>
</feature>
<evidence type="ECO:0000256" key="10">
    <source>
        <dbReference type="ARBA" id="ARBA00023065"/>
    </source>
</evidence>
<reference evidence="16 17" key="1">
    <citation type="journal article" date="2021" name="Microbiol. Resour. Announc.">
        <title>Draft Genome Sequence of Coralloluteibacterium stylophorae LMG 29479T.</title>
        <authorList>
            <person name="Karlyshev A.V."/>
            <person name="Kudryashova E.B."/>
            <person name="Ariskina E.V."/>
            <person name="Conroy A.P."/>
            <person name="Abidueva E.Y."/>
        </authorList>
    </citation>
    <scope>NUCLEOTIDE SEQUENCE [LARGE SCALE GENOMIC DNA]</scope>
    <source>
        <strain evidence="16 17">LMG 29479</strain>
    </source>
</reference>
<feature type="transmembrane region" description="Helical" evidence="12">
    <location>
        <begin position="425"/>
        <end position="443"/>
    </location>
</feature>
<dbReference type="InterPro" id="IPR053952">
    <property type="entry name" value="K_trans_C"/>
</dbReference>
<evidence type="ECO:0000313" key="16">
    <source>
        <dbReference type="EMBL" id="MBS7456778.1"/>
    </source>
</evidence>
<dbReference type="InterPro" id="IPR053951">
    <property type="entry name" value="K_trans_N"/>
</dbReference>
<feature type="transmembrane region" description="Helical" evidence="12">
    <location>
        <begin position="175"/>
        <end position="195"/>
    </location>
</feature>
<dbReference type="Pfam" id="PF22776">
    <property type="entry name" value="K_trans_C"/>
    <property type="match status" value="1"/>
</dbReference>
<gene>
    <name evidence="12" type="primary">kup</name>
    <name evidence="16" type="ORF">KB893_006485</name>
    <name evidence="15" type="ORF">KB893_12630</name>
</gene>
<evidence type="ECO:0000259" key="14">
    <source>
        <dbReference type="Pfam" id="PF22776"/>
    </source>
</evidence>
<keyword evidence="17" id="KW-1185">Reference proteome</keyword>
<dbReference type="EMBL" id="JAGQFT010000123">
    <property type="protein sequence ID" value="MBR0563350.1"/>
    <property type="molecule type" value="Genomic_DNA"/>
</dbReference>
<dbReference type="InterPro" id="IPR003855">
    <property type="entry name" value="K+_transporter"/>
</dbReference>
<proteinExistence type="inferred from homology"/>
<protein>
    <recommendedName>
        <fullName evidence="12">Probable potassium transport system protein Kup</fullName>
    </recommendedName>
</protein>
<keyword evidence="11 12" id="KW-0472">Membrane</keyword>
<evidence type="ECO:0000256" key="5">
    <source>
        <dbReference type="ARBA" id="ARBA00022538"/>
    </source>
</evidence>
<dbReference type="EMBL" id="JAGQFT020000003">
    <property type="protein sequence ID" value="MBS7456778.1"/>
    <property type="molecule type" value="Genomic_DNA"/>
</dbReference>
<feature type="transmembrane region" description="Helical" evidence="12">
    <location>
        <begin position="251"/>
        <end position="271"/>
    </location>
</feature>
<dbReference type="GO" id="GO:0005886">
    <property type="term" value="C:plasma membrane"/>
    <property type="evidence" value="ECO:0007669"/>
    <property type="project" value="UniProtKB-SubCell"/>
</dbReference>
<dbReference type="InterPro" id="IPR023051">
    <property type="entry name" value="Kup"/>
</dbReference>
<comment type="similarity">
    <text evidence="2 12">Belongs to the HAK/KUP transporter (TC 2.A.72) family.</text>
</comment>
<organism evidence="15">
    <name type="scientific">Coralloluteibacterium stylophorae</name>
    <dbReference type="NCBI Taxonomy" id="1776034"/>
    <lineage>
        <taxon>Bacteria</taxon>
        <taxon>Pseudomonadati</taxon>
        <taxon>Pseudomonadota</taxon>
        <taxon>Gammaproteobacteria</taxon>
        <taxon>Lysobacterales</taxon>
        <taxon>Lysobacteraceae</taxon>
        <taxon>Coralloluteibacterium</taxon>
    </lineage>
</organism>
<dbReference type="PANTHER" id="PTHR30540:SF79">
    <property type="entry name" value="LOW AFFINITY POTASSIUM TRANSPORT SYSTEM PROTEIN KUP"/>
    <property type="match status" value="1"/>
</dbReference>
<dbReference type="HAMAP" id="MF_01522">
    <property type="entry name" value="Kup"/>
    <property type="match status" value="1"/>
</dbReference>
<keyword evidence="8 12" id="KW-0630">Potassium</keyword>
<keyword evidence="3 12" id="KW-0813">Transport</keyword>
<keyword evidence="7 12" id="KW-0769">Symport</keyword>
<feature type="transmembrane region" description="Helical" evidence="12">
    <location>
        <begin position="145"/>
        <end position="163"/>
    </location>
</feature>
<dbReference type="RefSeq" id="WP_211927263.1">
    <property type="nucleotide sequence ID" value="NZ_JAGQFT020000003.1"/>
</dbReference>
<keyword evidence="10 12" id="KW-0406">Ion transport</keyword>
<comment type="function">
    <text evidence="12">Transport of potassium into the cell. Likely operates as a K(+):H(+) symporter.</text>
</comment>
<evidence type="ECO:0000313" key="15">
    <source>
        <dbReference type="EMBL" id="MBR0563350.1"/>
    </source>
</evidence>
<comment type="caution">
    <text evidence="15">The sequence shown here is derived from an EMBL/GenBank/DDBJ whole genome shotgun (WGS) entry which is preliminary data.</text>
</comment>
<feature type="transmembrane region" description="Helical" evidence="12">
    <location>
        <begin position="291"/>
        <end position="315"/>
    </location>
</feature>
<sequence>MSHQPQAQTPAELRTLVLGAIGVVFGDIGTSPLYALKDAFSPHYGLTPDHPTVLGILSMIFWSLILVVSVKYLMIIMRADNKGEGGIMALMALAQRALKPGSRQRYLVGLLGVFGAALFFGDSVLTPAVSVLSAIEGLEVAAPTLHNLIVPLAIVVLLGLFMFQKHGTERVGRVFGPVTALWFLCLAIIGIWHIARTPEVLAALNPYWAYYFFAHHEASGFLILGAVVLVVTGGEALYADMGHFGRRPIRLAWFGFVLPALVLNYFGQGALVFSNPAAVQNPFYHAVPGWALYPMIGLATAATVVASQAVISGAFSVSRQAMQLGYIPRLVVRHTSESEEGQIYVPAINRMLLVLVIALVLAFRSSEGLTAAYGVSVTGTMLIDVLLLMVVAYNVWTKARRWVLPVAVVLLLVDLAFFASNATKFFDGAWVPVMISVAAFIAMRSWRRGKLLVSENLNAQQINREVFLQALAIAPPHRVDGTAVFLSAGSPGVPAALMHNLKHNKVLHERNILLTVKTLDEPYAEPGERAELRELSCGFKEVTLRYGFAEEPDVPRALARGAVPGLAFDLMETTFFSSRETVVAAPQVGMALWRDKLFAFMARNASPATDFFRIPGNRLVELGTQVTI</sequence>
<dbReference type="PANTHER" id="PTHR30540">
    <property type="entry name" value="OSMOTIC STRESS POTASSIUM TRANSPORTER"/>
    <property type="match status" value="1"/>
</dbReference>
<keyword evidence="9 12" id="KW-1133">Transmembrane helix</keyword>
<evidence type="ECO:0000256" key="9">
    <source>
        <dbReference type="ARBA" id="ARBA00022989"/>
    </source>
</evidence>
<feature type="transmembrane region" description="Helical" evidence="12">
    <location>
        <begin position="54"/>
        <end position="74"/>
    </location>
</feature>
<dbReference type="Proteomes" id="UP000675747">
    <property type="component" value="Unassembled WGS sequence"/>
</dbReference>
<dbReference type="Pfam" id="PF02705">
    <property type="entry name" value="K_trans"/>
    <property type="match status" value="1"/>
</dbReference>
<reference evidence="15" key="2">
    <citation type="submission" date="2021-04" db="EMBL/GenBank/DDBJ databases">
        <authorList>
            <person name="Karlyshev A.V."/>
        </authorList>
    </citation>
    <scope>NUCLEOTIDE SEQUENCE</scope>
    <source>
        <strain evidence="15">LMG 29479</strain>
    </source>
</reference>
<evidence type="ECO:0000256" key="8">
    <source>
        <dbReference type="ARBA" id="ARBA00022958"/>
    </source>
</evidence>
<dbReference type="GO" id="GO:0015293">
    <property type="term" value="F:symporter activity"/>
    <property type="evidence" value="ECO:0007669"/>
    <property type="project" value="UniProtKB-UniRule"/>
</dbReference>
<evidence type="ECO:0000256" key="7">
    <source>
        <dbReference type="ARBA" id="ARBA00022847"/>
    </source>
</evidence>
<evidence type="ECO:0000256" key="1">
    <source>
        <dbReference type="ARBA" id="ARBA00004141"/>
    </source>
</evidence>
<keyword evidence="6 12" id="KW-0812">Transmembrane</keyword>